<sequence length="76" mass="8603">MQIIIKTLTGKRQSLNFEPTNTIADVKEVLRERECIDAGQIRLIYSGKQMNDELTLNDYKVVPGSTIHMVLQLRGG</sequence>
<protein>
    <submittedName>
        <fullName evidence="2">Ubiquitin, putative</fullName>
    </submittedName>
</protein>
<dbReference type="PROSITE" id="PS50053">
    <property type="entry name" value="UBIQUITIN_2"/>
    <property type="match status" value="1"/>
</dbReference>
<dbReference type="STRING" id="5875.Q4N4P3"/>
<feature type="domain" description="Ubiquitin-like" evidence="1">
    <location>
        <begin position="1"/>
        <end position="76"/>
    </location>
</feature>
<dbReference type="AlphaFoldDB" id="Q4N4P3"/>
<accession>Q4N4P3</accession>
<dbReference type="Pfam" id="PF00240">
    <property type="entry name" value="ubiquitin"/>
    <property type="match status" value="1"/>
</dbReference>
<name>Q4N4P3_THEPA</name>
<dbReference type="eggNOG" id="KOG0005">
    <property type="taxonomic scope" value="Eukaryota"/>
</dbReference>
<dbReference type="PANTHER" id="PTHR10666">
    <property type="entry name" value="UBIQUITIN"/>
    <property type="match status" value="1"/>
</dbReference>
<organism evidence="2 3">
    <name type="scientific">Theileria parva</name>
    <name type="common">East coast fever infection agent</name>
    <dbReference type="NCBI Taxonomy" id="5875"/>
    <lineage>
        <taxon>Eukaryota</taxon>
        <taxon>Sar</taxon>
        <taxon>Alveolata</taxon>
        <taxon>Apicomplexa</taxon>
        <taxon>Aconoidasida</taxon>
        <taxon>Piroplasmida</taxon>
        <taxon>Theileriidae</taxon>
        <taxon>Theileria</taxon>
    </lineage>
</organism>
<gene>
    <name evidence="2" type="ordered locus">TP02_0597</name>
</gene>
<dbReference type="InterPro" id="IPR000626">
    <property type="entry name" value="Ubiquitin-like_dom"/>
</dbReference>
<reference evidence="2 3" key="1">
    <citation type="journal article" date="2005" name="Science">
        <title>Genome sequence of Theileria parva, a bovine pathogen that transforms lymphocytes.</title>
        <authorList>
            <person name="Gardner M.J."/>
            <person name="Bishop R."/>
            <person name="Shah T."/>
            <person name="de Villiers E.P."/>
            <person name="Carlton J.M."/>
            <person name="Hall N."/>
            <person name="Ren Q."/>
            <person name="Paulsen I.T."/>
            <person name="Pain A."/>
            <person name="Berriman M."/>
            <person name="Wilson R.J.M."/>
            <person name="Sato S."/>
            <person name="Ralph S.A."/>
            <person name="Mann D.J."/>
            <person name="Xiong Z."/>
            <person name="Shallom S.J."/>
            <person name="Weidman J."/>
            <person name="Jiang L."/>
            <person name="Lynn J."/>
            <person name="Weaver B."/>
            <person name="Shoaibi A."/>
            <person name="Domingo A.R."/>
            <person name="Wasawo D."/>
            <person name="Crabtree J."/>
            <person name="Wortman J.R."/>
            <person name="Haas B."/>
            <person name="Angiuoli S.V."/>
            <person name="Creasy T.H."/>
            <person name="Lu C."/>
            <person name="Suh B."/>
            <person name="Silva J.C."/>
            <person name="Utterback T.R."/>
            <person name="Feldblyum T.V."/>
            <person name="Pertea M."/>
            <person name="Allen J."/>
            <person name="Nierman W.C."/>
            <person name="Taracha E.L.N."/>
            <person name="Salzberg S.L."/>
            <person name="White O.R."/>
            <person name="Fitzhugh H.A."/>
            <person name="Morzaria S."/>
            <person name="Venter J.C."/>
            <person name="Fraser C.M."/>
            <person name="Nene V."/>
        </authorList>
    </citation>
    <scope>NUCLEOTIDE SEQUENCE [LARGE SCALE GENOMIC DNA]</scope>
    <source>
        <strain evidence="2 3">Muguga</strain>
    </source>
</reference>
<proteinExistence type="predicted"/>
<dbReference type="InterPro" id="IPR050158">
    <property type="entry name" value="Ubiquitin_ubiquitin-like"/>
</dbReference>
<dbReference type="EMBL" id="AAGK01000002">
    <property type="protein sequence ID" value="EAN32880.1"/>
    <property type="molecule type" value="Genomic_DNA"/>
</dbReference>
<dbReference type="VEuPathDB" id="PiroplasmaDB:TpMuguga_02g00597"/>
<evidence type="ECO:0000259" key="1">
    <source>
        <dbReference type="PROSITE" id="PS50053"/>
    </source>
</evidence>
<dbReference type="SUPFAM" id="SSF54236">
    <property type="entry name" value="Ubiquitin-like"/>
    <property type="match status" value="1"/>
</dbReference>
<dbReference type="Gene3D" id="3.10.20.90">
    <property type="entry name" value="Phosphatidylinositol 3-kinase Catalytic Subunit, Chain A, domain 1"/>
    <property type="match status" value="1"/>
</dbReference>
<dbReference type="OMA" id="YAGKQMA"/>
<dbReference type="InterPro" id="IPR029071">
    <property type="entry name" value="Ubiquitin-like_domsf"/>
</dbReference>
<dbReference type="KEGG" id="tpv:TP02_0597"/>
<keyword evidence="3" id="KW-1185">Reference proteome</keyword>
<dbReference type="GeneID" id="3501423"/>
<dbReference type="InterPro" id="IPR019956">
    <property type="entry name" value="Ubiquitin_dom"/>
</dbReference>
<dbReference type="InParanoid" id="Q4N4P3"/>
<evidence type="ECO:0000313" key="3">
    <source>
        <dbReference type="Proteomes" id="UP000001949"/>
    </source>
</evidence>
<dbReference type="PRINTS" id="PR00348">
    <property type="entry name" value="UBIQUITIN"/>
</dbReference>
<dbReference type="SMART" id="SM00213">
    <property type="entry name" value="UBQ"/>
    <property type="match status" value="1"/>
</dbReference>
<comment type="caution">
    <text evidence="2">The sequence shown here is derived from an EMBL/GenBank/DDBJ whole genome shotgun (WGS) entry which is preliminary data.</text>
</comment>
<dbReference type="Proteomes" id="UP000001949">
    <property type="component" value="Unassembled WGS sequence"/>
</dbReference>
<evidence type="ECO:0000313" key="2">
    <source>
        <dbReference type="EMBL" id="EAN32880.1"/>
    </source>
</evidence>